<protein>
    <submittedName>
        <fullName evidence="2">Pyoverdine biosynthesis protein</fullName>
    </submittedName>
</protein>
<dbReference type="Pfam" id="PF05141">
    <property type="entry name" value="DIT1_PvcA"/>
    <property type="match status" value="1"/>
</dbReference>
<dbReference type="InterPro" id="IPR007817">
    <property type="entry name" value="Isocyanide_synthase_DIT1"/>
</dbReference>
<keyword evidence="3" id="KW-1185">Reference proteome</keyword>
<evidence type="ECO:0000313" key="3">
    <source>
        <dbReference type="Proteomes" id="UP000315947"/>
    </source>
</evidence>
<gene>
    <name evidence="2" type="ORF">FM037_15205</name>
</gene>
<feature type="compositionally biased region" description="Polar residues" evidence="1">
    <location>
        <begin position="325"/>
        <end position="348"/>
    </location>
</feature>
<proteinExistence type="predicted"/>
<accession>A0ABX5X5R8</accession>
<sequence>MKHAPKSDSASKETVNESTAHIAHRILRLILEQRRLLPNQEPVKFEAQIAPHLEKVQTFVDNQQPIVMVLPAFPAKSPNRNKTMSHLPDKGEFLALENLVGLCQEIENIYAPGAKVIICSDGRVFADIIHVKDEHVSDYVHELRRYAMHHYPDYFDFFNLEDVFTKIGAYDSLREEMMIEFGETLQSLRKHIKEERQASTMYLGITRFMLEDFSGIDKLSHLSRTALHKMARLTAYRVIQRSNAWSRLLQKHLPFALRLSIHPQELVSEKIGIYLISKDDQWTTPWHAVLVKEKGQFRLMPKAEAVKRSFILVYDNGHPSHFETPPSSVTDPQTPYSRSQSTTGSVVR</sequence>
<dbReference type="EMBL" id="CP041614">
    <property type="protein sequence ID" value="QDO86693.1"/>
    <property type="molecule type" value="Genomic_DNA"/>
</dbReference>
<name>A0ABX5X5R8_9GAMM</name>
<organism evidence="2 3">
    <name type="scientific">Shewanella psychropiezotolerans</name>
    <dbReference type="NCBI Taxonomy" id="2593655"/>
    <lineage>
        <taxon>Bacteria</taxon>
        <taxon>Pseudomonadati</taxon>
        <taxon>Pseudomonadota</taxon>
        <taxon>Gammaproteobacteria</taxon>
        <taxon>Alteromonadales</taxon>
        <taxon>Shewanellaceae</taxon>
        <taxon>Shewanella</taxon>
    </lineage>
</organism>
<dbReference type="Proteomes" id="UP000315947">
    <property type="component" value="Chromosome"/>
</dbReference>
<reference evidence="2 3" key="1">
    <citation type="submission" date="2019-07" db="EMBL/GenBank/DDBJ databases">
        <title>Shewanella sp. YLB-06 whole genomic sequence.</title>
        <authorList>
            <person name="Yu L."/>
        </authorList>
    </citation>
    <scope>NUCLEOTIDE SEQUENCE [LARGE SCALE GENOMIC DNA]</scope>
    <source>
        <strain evidence="2 3">YLB-06</strain>
    </source>
</reference>
<evidence type="ECO:0000256" key="1">
    <source>
        <dbReference type="SAM" id="MobiDB-lite"/>
    </source>
</evidence>
<feature type="region of interest" description="Disordered" evidence="1">
    <location>
        <begin position="322"/>
        <end position="348"/>
    </location>
</feature>
<evidence type="ECO:0000313" key="2">
    <source>
        <dbReference type="EMBL" id="QDO86693.1"/>
    </source>
</evidence>
<dbReference type="PANTHER" id="PTHR37285">
    <property type="entry name" value="SPORE WALL MATURATION PROTEIN DIT1"/>
    <property type="match status" value="1"/>
</dbReference>
<dbReference type="PANTHER" id="PTHR37285:SF5">
    <property type="entry name" value="SPORE WALL MATURATION PROTEIN DIT1"/>
    <property type="match status" value="1"/>
</dbReference>